<keyword evidence="5" id="KW-1185">Reference proteome</keyword>
<sequence length="136" mass="14838">MSLWNWKMFCSDPKQPSRPYFDLLRLKVVFRVPIGSKGEGGVFANRVPLVGLPNPPKTRLNSGGLVHPKGEGVGIRGGVLEANCEGTNNDVREEAVGCTIIHIKKLTKKVVIGELENGVGREICLSTKGKKEGRME</sequence>
<dbReference type="AlphaFoldDB" id="A0AA88CQG2"/>
<dbReference type="EMBL" id="BTGU01005584">
    <property type="protein sequence ID" value="GMN25585.1"/>
    <property type="molecule type" value="Genomic_DNA"/>
</dbReference>
<evidence type="ECO:0000313" key="4">
    <source>
        <dbReference type="EMBL" id="GMN25754.1"/>
    </source>
</evidence>
<dbReference type="EMBL" id="BTGU01005588">
    <property type="protein sequence ID" value="GMN25647.1"/>
    <property type="molecule type" value="Genomic_DNA"/>
</dbReference>
<gene>
    <name evidence="1" type="ORF">TIFTF001_047734</name>
    <name evidence="2" type="ORF">TIFTF001_047740</name>
    <name evidence="3" type="ORF">TIFTF001_047742</name>
    <name evidence="4" type="ORF">TIFTF001_047749</name>
</gene>
<dbReference type="Proteomes" id="UP001187192">
    <property type="component" value="Unassembled WGS sequence"/>
</dbReference>
<name>A0AA88CQG2_FICCA</name>
<evidence type="ECO:0000313" key="5">
    <source>
        <dbReference type="Proteomes" id="UP001187192"/>
    </source>
</evidence>
<proteinExistence type="predicted"/>
<dbReference type="EMBL" id="BTGU01005591">
    <property type="protein sequence ID" value="GMN25697.1"/>
    <property type="molecule type" value="Genomic_DNA"/>
</dbReference>
<evidence type="ECO:0000313" key="2">
    <source>
        <dbReference type="EMBL" id="GMN25647.1"/>
    </source>
</evidence>
<evidence type="ECO:0000313" key="3">
    <source>
        <dbReference type="EMBL" id="GMN25697.1"/>
    </source>
</evidence>
<protein>
    <submittedName>
        <fullName evidence="2">Uncharacterized protein</fullName>
    </submittedName>
</protein>
<organism evidence="2 5">
    <name type="scientific">Ficus carica</name>
    <name type="common">Common fig</name>
    <dbReference type="NCBI Taxonomy" id="3494"/>
    <lineage>
        <taxon>Eukaryota</taxon>
        <taxon>Viridiplantae</taxon>
        <taxon>Streptophyta</taxon>
        <taxon>Embryophyta</taxon>
        <taxon>Tracheophyta</taxon>
        <taxon>Spermatophyta</taxon>
        <taxon>Magnoliopsida</taxon>
        <taxon>eudicotyledons</taxon>
        <taxon>Gunneridae</taxon>
        <taxon>Pentapetalae</taxon>
        <taxon>rosids</taxon>
        <taxon>fabids</taxon>
        <taxon>Rosales</taxon>
        <taxon>Moraceae</taxon>
        <taxon>Ficeae</taxon>
        <taxon>Ficus</taxon>
    </lineage>
</organism>
<reference evidence="2" key="1">
    <citation type="submission" date="2023-07" db="EMBL/GenBank/DDBJ databases">
        <title>draft genome sequence of fig (Ficus carica).</title>
        <authorList>
            <person name="Takahashi T."/>
            <person name="Nishimura K."/>
        </authorList>
    </citation>
    <scope>NUCLEOTIDE SEQUENCE</scope>
</reference>
<accession>A0AA88CQG2</accession>
<dbReference type="EMBL" id="BTGU01005594">
    <property type="protein sequence ID" value="GMN25754.1"/>
    <property type="molecule type" value="Genomic_DNA"/>
</dbReference>
<evidence type="ECO:0000313" key="1">
    <source>
        <dbReference type="EMBL" id="GMN25585.1"/>
    </source>
</evidence>
<comment type="caution">
    <text evidence="2">The sequence shown here is derived from an EMBL/GenBank/DDBJ whole genome shotgun (WGS) entry which is preliminary data.</text>
</comment>